<accession>A0A6C0B3B3</accession>
<dbReference type="EMBL" id="MN739050">
    <property type="protein sequence ID" value="QHS86019.1"/>
    <property type="molecule type" value="Genomic_DNA"/>
</dbReference>
<sequence>MECYFIGMIISTENMAAVMSTPGDFSFMDDQSSKDMLEDMYKAVTLSENWDNLKGFVPGDGGFMFSEKPAWFSLIDKAVKYNGHSGASHGWTMRCIDYIAKHGWDNFVAKMSKPDEATKRRLRILELPYSIQEARKALKDWEELIKANPSNDKDTNERRRERSYEASIKIAELERESRMLS</sequence>
<name>A0A6C0B3B3_9ZZZZ</name>
<evidence type="ECO:0000313" key="1">
    <source>
        <dbReference type="EMBL" id="QHS86019.1"/>
    </source>
</evidence>
<proteinExistence type="predicted"/>
<dbReference type="AlphaFoldDB" id="A0A6C0B3B3"/>
<organism evidence="1">
    <name type="scientific">viral metagenome</name>
    <dbReference type="NCBI Taxonomy" id="1070528"/>
    <lineage>
        <taxon>unclassified sequences</taxon>
        <taxon>metagenomes</taxon>
        <taxon>organismal metagenomes</taxon>
    </lineage>
</organism>
<protein>
    <submittedName>
        <fullName evidence="1">Uncharacterized protein</fullName>
    </submittedName>
</protein>
<reference evidence="1" key="1">
    <citation type="journal article" date="2020" name="Nature">
        <title>Giant virus diversity and host interactions through global metagenomics.</title>
        <authorList>
            <person name="Schulz F."/>
            <person name="Roux S."/>
            <person name="Paez-Espino D."/>
            <person name="Jungbluth S."/>
            <person name="Walsh D.A."/>
            <person name="Denef V.J."/>
            <person name="McMahon K.D."/>
            <person name="Konstantinidis K.T."/>
            <person name="Eloe-Fadrosh E.A."/>
            <person name="Kyrpides N.C."/>
            <person name="Woyke T."/>
        </authorList>
    </citation>
    <scope>NUCLEOTIDE SEQUENCE</scope>
    <source>
        <strain evidence="1">GVMAG-M-3300009185-7</strain>
    </source>
</reference>